<proteinExistence type="predicted"/>
<protein>
    <submittedName>
        <fullName evidence="1">Uncharacterized protein</fullName>
    </submittedName>
</protein>
<dbReference type="AlphaFoldDB" id="A0A3Q3GAV6"/>
<evidence type="ECO:0000313" key="2">
    <source>
        <dbReference type="Proteomes" id="UP000264800"/>
    </source>
</evidence>
<sequence length="446" mass="50402">TAKNDAAVKASFIVAEEITRASKSFSEGAFLKQCMIKVCEQVCPDKVQIFQNVSLSRNTIVDRVKQIDRDLATQLTEDIGSCLAFSLAVDKSTDNVNTAHLSIFYRAVKQDLSVTEELLDIVAMHGTTTGWDIFDAVEKSVSKNKLPWERLVGLTTDGAPAMCGGKTGLVGLMKEKMQKSNSQTPLITYYCIIHQEALCGKVLELDNVMTTVMKTVNFIRVCDVLYHTEVWWLSRRKVLDKGKPLSELSDPKWLYDFAMLCDVTEHLAQLNQKLQGRNQVITQMFNMIIAFQCKLNLWKCQVEQNNLRHFPACQIISASAPGAFSCPRLKTKLTQLINDQRFSDFKSQHSDFGVFANPFTADVCGAPPHLQMELIELQSDSGLRAKLRDVSIWDFYRLLPPDLMPQLRIHMFSVMNLNKNKHRSRITDENLHAVLRIATQKAHSLV</sequence>
<keyword evidence="2" id="KW-1185">Reference proteome</keyword>
<accession>A0A3Q3GAV6</accession>
<reference evidence="1" key="1">
    <citation type="submission" date="2025-08" db="UniProtKB">
        <authorList>
            <consortium name="Ensembl"/>
        </authorList>
    </citation>
    <scope>IDENTIFICATION</scope>
</reference>
<organism evidence="1 2">
    <name type="scientific">Kryptolebias marmoratus</name>
    <name type="common">Mangrove killifish</name>
    <name type="synonym">Rivulus marmoratus</name>
    <dbReference type="NCBI Taxonomy" id="37003"/>
    <lineage>
        <taxon>Eukaryota</taxon>
        <taxon>Metazoa</taxon>
        <taxon>Chordata</taxon>
        <taxon>Craniata</taxon>
        <taxon>Vertebrata</taxon>
        <taxon>Euteleostomi</taxon>
        <taxon>Actinopterygii</taxon>
        <taxon>Neopterygii</taxon>
        <taxon>Teleostei</taxon>
        <taxon>Neoteleostei</taxon>
        <taxon>Acanthomorphata</taxon>
        <taxon>Ovalentaria</taxon>
        <taxon>Atherinomorphae</taxon>
        <taxon>Cyprinodontiformes</taxon>
        <taxon>Rivulidae</taxon>
        <taxon>Kryptolebias</taxon>
    </lineage>
</organism>
<dbReference type="PANTHER" id="PTHR45913:SF11">
    <property type="entry name" value="EPM2A-INTERACTING PROTEIN 1"/>
    <property type="match status" value="1"/>
</dbReference>
<evidence type="ECO:0000313" key="1">
    <source>
        <dbReference type="Ensembl" id="ENSKMAP00000021097.1"/>
    </source>
</evidence>
<reference evidence="1" key="2">
    <citation type="submission" date="2025-09" db="UniProtKB">
        <authorList>
            <consortium name="Ensembl"/>
        </authorList>
    </citation>
    <scope>IDENTIFICATION</scope>
</reference>
<dbReference type="PANTHER" id="PTHR45913">
    <property type="entry name" value="EPM2A-INTERACTING PROTEIN 1"/>
    <property type="match status" value="1"/>
</dbReference>
<dbReference type="Proteomes" id="UP000264800">
    <property type="component" value="Unplaced"/>
</dbReference>
<dbReference type="GO" id="GO:0045725">
    <property type="term" value="P:positive regulation of glycogen biosynthetic process"/>
    <property type="evidence" value="ECO:0007669"/>
    <property type="project" value="TreeGrafter"/>
</dbReference>
<dbReference type="GeneTree" id="ENSGT00950000182812"/>
<dbReference type="Ensembl" id="ENSKMAT00000021374.1">
    <property type="protein sequence ID" value="ENSKMAP00000021097.1"/>
    <property type="gene ID" value="ENSKMAG00000015675.1"/>
</dbReference>
<name>A0A3Q3GAV6_KRYMA</name>